<organism evidence="1 2">
    <name type="scientific">Candidatus Moanibacter tarae</name>
    <dbReference type="NCBI Taxonomy" id="2200854"/>
    <lineage>
        <taxon>Bacteria</taxon>
        <taxon>Pseudomonadati</taxon>
        <taxon>Verrucomicrobiota</taxon>
        <taxon>Opitutia</taxon>
        <taxon>Puniceicoccales</taxon>
        <taxon>Puniceicoccales incertae sedis</taxon>
        <taxon>Candidatus Moanibacter</taxon>
    </lineage>
</organism>
<evidence type="ECO:0008006" key="3">
    <source>
        <dbReference type="Google" id="ProtNLM"/>
    </source>
</evidence>
<proteinExistence type="predicted"/>
<accession>A0A2Z4ACI4</accession>
<gene>
    <name evidence="1" type="ORF">DF168_01034</name>
</gene>
<dbReference type="EMBL" id="CP029803">
    <property type="protein sequence ID" value="AWT59839.1"/>
    <property type="molecule type" value="Genomic_DNA"/>
</dbReference>
<evidence type="ECO:0000313" key="2">
    <source>
        <dbReference type="Proteomes" id="UP000247465"/>
    </source>
</evidence>
<dbReference type="AlphaFoldDB" id="A0A2Z4ACI4"/>
<protein>
    <recommendedName>
        <fullName evidence="3">Pathogenicity locus</fullName>
    </recommendedName>
</protein>
<evidence type="ECO:0000313" key="1">
    <source>
        <dbReference type="EMBL" id="AWT59839.1"/>
    </source>
</evidence>
<reference evidence="1 2" key="1">
    <citation type="submission" date="2018-06" db="EMBL/GenBank/DDBJ databases">
        <title>Draft Genome Sequence of a Novel Marine Bacterium Related to the Verrucomicrobia.</title>
        <authorList>
            <person name="Vosseberg J."/>
            <person name="Martijn J."/>
            <person name="Ettema T.J.G."/>
        </authorList>
    </citation>
    <scope>NUCLEOTIDE SEQUENCE [LARGE SCALE GENOMIC DNA]</scope>
    <source>
        <strain evidence="1">TARA_B100001123</strain>
    </source>
</reference>
<dbReference type="KEGG" id="mtar:DF168_01034"/>
<name>A0A2Z4ACI4_9BACT</name>
<sequence>MKPEKSDKEKAEVKKALSCSLMRIPRMDIHTVRELMRVGFTEIHQLSGRSPEVIFEEIQKLAPRTPRDHLFHVRMAVYYSETENPNPELLHPWAWKD</sequence>
<dbReference type="Proteomes" id="UP000247465">
    <property type="component" value="Chromosome"/>
</dbReference>